<dbReference type="AlphaFoldDB" id="A0A5J4RTX6"/>
<organism evidence="1">
    <name type="scientific">termite gut metagenome</name>
    <dbReference type="NCBI Taxonomy" id="433724"/>
    <lineage>
        <taxon>unclassified sequences</taxon>
        <taxon>metagenomes</taxon>
        <taxon>organismal metagenomes</taxon>
    </lineage>
</organism>
<dbReference type="EMBL" id="SNRY01000795">
    <property type="protein sequence ID" value="KAA6336411.1"/>
    <property type="molecule type" value="Genomic_DNA"/>
</dbReference>
<proteinExistence type="predicted"/>
<comment type="caution">
    <text evidence="1">The sequence shown here is derived from an EMBL/GenBank/DDBJ whole genome shotgun (WGS) entry which is preliminary data.</text>
</comment>
<gene>
    <name evidence="1" type="ORF">EZS27_015423</name>
</gene>
<evidence type="ECO:0000313" key="1">
    <source>
        <dbReference type="EMBL" id="KAA6336411.1"/>
    </source>
</evidence>
<name>A0A5J4RTX6_9ZZZZ</name>
<reference evidence="1" key="1">
    <citation type="submission" date="2019-03" db="EMBL/GenBank/DDBJ databases">
        <title>Single cell metagenomics reveals metabolic interactions within the superorganism composed of flagellate Streblomastix strix and complex community of Bacteroidetes bacteria on its surface.</title>
        <authorList>
            <person name="Treitli S.C."/>
            <person name="Kolisko M."/>
            <person name="Husnik F."/>
            <person name="Keeling P."/>
            <person name="Hampl V."/>
        </authorList>
    </citation>
    <scope>NUCLEOTIDE SEQUENCE</scope>
    <source>
        <strain evidence="1">STM</strain>
    </source>
</reference>
<sequence length="292" mass="33043">MIRKNSILNLLILDLLLLLVGCNSDSEKEENLTPSISLRFTTDARNGEINPLPEKVNARLHFFGKENEGVIEKEIFIDNNGQGSIEYLTEGKWHISYWNIPSEGQLHFDKNDNSINVSQTGNYLHEATPFYAGVSDFNHVPNNPIYLRLKPQTGVLTILLILDDVTNSPETISGVLSGIVSKRVFEAQGMNISEQGVGYVPFLFTLNSYSPFTYVASYRILGISNTRKCELELVFPNSNSFPVKIDLTTKLETFNNLTTDNTLCIVHIYNDKSIEVTIKVIDWEERDYELDI</sequence>
<accession>A0A5J4RTX6</accession>
<protein>
    <submittedName>
        <fullName evidence="1">Uncharacterized protein</fullName>
    </submittedName>
</protein>